<reference evidence="1 2" key="1">
    <citation type="submission" date="2017-11" db="EMBL/GenBank/DDBJ databases">
        <title>Infants hospitalized years apart are colonized by the same room-sourced microbial strains.</title>
        <authorList>
            <person name="Brooks B."/>
            <person name="Olm M.R."/>
            <person name="Firek B.A."/>
            <person name="Baker R."/>
            <person name="Thomas B.C."/>
            <person name="Morowitz M.J."/>
            <person name="Banfield J.F."/>
        </authorList>
    </citation>
    <scope>NUCLEOTIDE SEQUENCE [LARGE SCALE GENOMIC DNA]</scope>
    <source>
        <strain evidence="1">S2_009_000_R2_76</strain>
    </source>
</reference>
<name>A0A2W5F0V4_9SPHI</name>
<gene>
    <name evidence="1" type="ORF">DI598_08725</name>
</gene>
<accession>A0A2W5F0V4</accession>
<proteinExistence type="predicted"/>
<evidence type="ECO:0000313" key="1">
    <source>
        <dbReference type="EMBL" id="PZP49078.1"/>
    </source>
</evidence>
<dbReference type="Proteomes" id="UP000249645">
    <property type="component" value="Unassembled WGS sequence"/>
</dbReference>
<comment type="caution">
    <text evidence="1">The sequence shown here is derived from an EMBL/GenBank/DDBJ whole genome shotgun (WGS) entry which is preliminary data.</text>
</comment>
<protein>
    <submittedName>
        <fullName evidence="1">Uncharacterized protein</fullName>
    </submittedName>
</protein>
<evidence type="ECO:0000313" key="2">
    <source>
        <dbReference type="Proteomes" id="UP000249645"/>
    </source>
</evidence>
<sequence>AGGVTSYKTYQLPNFSIRIGSGIKELPYIPVYPDKISPYGNAIGQDYIQLFDQMNIDFENCYIDFK</sequence>
<dbReference type="EMBL" id="QFOI01000129">
    <property type="protein sequence ID" value="PZP49078.1"/>
    <property type="molecule type" value="Genomic_DNA"/>
</dbReference>
<dbReference type="AlphaFoldDB" id="A0A2W5F0V4"/>
<organism evidence="1 2">
    <name type="scientific">Pseudopedobacter saltans</name>
    <dbReference type="NCBI Taxonomy" id="151895"/>
    <lineage>
        <taxon>Bacteria</taxon>
        <taxon>Pseudomonadati</taxon>
        <taxon>Bacteroidota</taxon>
        <taxon>Sphingobacteriia</taxon>
        <taxon>Sphingobacteriales</taxon>
        <taxon>Sphingobacteriaceae</taxon>
        <taxon>Pseudopedobacter</taxon>
    </lineage>
</organism>
<feature type="non-terminal residue" evidence="1">
    <location>
        <position position="1"/>
    </location>
</feature>